<name>A0ABM7RR47_9BACT</name>
<proteinExistence type="predicted"/>
<organism evidence="2 3">
    <name type="scientific">Haloferula helveola</name>
    <dbReference type="NCBI Taxonomy" id="490095"/>
    <lineage>
        <taxon>Bacteria</taxon>
        <taxon>Pseudomonadati</taxon>
        <taxon>Verrucomicrobiota</taxon>
        <taxon>Verrucomicrobiia</taxon>
        <taxon>Verrucomicrobiales</taxon>
        <taxon>Verrucomicrobiaceae</taxon>
        <taxon>Haloferula</taxon>
    </lineage>
</organism>
<protein>
    <submittedName>
        <fullName evidence="2">Uncharacterized protein</fullName>
    </submittedName>
</protein>
<evidence type="ECO:0000256" key="1">
    <source>
        <dbReference type="SAM" id="Phobius"/>
    </source>
</evidence>
<reference evidence="2 3" key="1">
    <citation type="submission" date="2021-06" db="EMBL/GenBank/DDBJ databases">
        <title>Complete genome of Haloferula helveola possessing various polysaccharide degrading enzymes.</title>
        <authorList>
            <person name="Takami H."/>
            <person name="Huang C."/>
            <person name="Hamasaki K."/>
        </authorList>
    </citation>
    <scope>NUCLEOTIDE SEQUENCE [LARGE SCALE GENOMIC DNA]</scope>
    <source>
        <strain evidence="2 3">CN-1</strain>
    </source>
</reference>
<dbReference type="EMBL" id="AP024702">
    <property type="protein sequence ID" value="BCX49868.1"/>
    <property type="molecule type" value="Genomic_DNA"/>
</dbReference>
<evidence type="ECO:0000313" key="3">
    <source>
        <dbReference type="Proteomes" id="UP001374893"/>
    </source>
</evidence>
<dbReference type="RefSeq" id="WP_338686668.1">
    <property type="nucleotide sequence ID" value="NZ_AP024702.1"/>
</dbReference>
<feature type="transmembrane region" description="Helical" evidence="1">
    <location>
        <begin position="12"/>
        <end position="34"/>
    </location>
</feature>
<sequence length="416" mass="47588">MTRFPQKAYRRFVLTIVGFVAVVVVGFTALNTWINPLWVTPTPWTDTGFAEWRPVYRHQRTAKAGMVRAEDWQAAFFGSSRIDIALDPALPEWGDTKAVNLAVSAGTLPETSGILHYAIERDPLELAIVGIDLGDLMGAGSGIRTTGYMESPFNEKGDPFERELRYLAGISTFESSIRAMENRAEERLPEYTTQGHRLRHQEPDNVAKVIYRDSIPHAIRVVRRRRTLEVEPNPWKVACLQRILDDTKAKKCKLVVVMPPNHATYLGVYHYLNDDDRVHSTDRALMVKMLAESNARHPDAPPAVIWDFNDFHPLNCEPIPTDGSRMHWWLDGTHARKALGDVMLHRIMGWPIDGEGQDYGIQLTAENLEDRYQQLRDGYERFRTEQPELWQWMVDAISNYQGTDELRDGEMDSDAR</sequence>
<accession>A0ABM7RR47</accession>
<keyword evidence="1" id="KW-0812">Transmembrane</keyword>
<dbReference type="Proteomes" id="UP001374893">
    <property type="component" value="Chromosome"/>
</dbReference>
<keyword evidence="1" id="KW-1133">Transmembrane helix</keyword>
<keyword evidence="3" id="KW-1185">Reference proteome</keyword>
<evidence type="ECO:0000313" key="2">
    <source>
        <dbReference type="EMBL" id="BCX49868.1"/>
    </source>
</evidence>
<gene>
    <name evidence="2" type="ORF">HAHE_37760</name>
</gene>
<keyword evidence="1" id="KW-0472">Membrane</keyword>